<dbReference type="FunFam" id="3.30.230.10:FF:000001">
    <property type="entry name" value="30S ribosomal protein S9"/>
    <property type="match status" value="1"/>
</dbReference>
<dbReference type="InterPro" id="IPR020574">
    <property type="entry name" value="Ribosomal_uS9_CS"/>
</dbReference>
<organism evidence="8 9">
    <name type="scientific">Bordetella pseudohinzii</name>
    <dbReference type="NCBI Taxonomy" id="1331258"/>
    <lineage>
        <taxon>Bacteria</taxon>
        <taxon>Pseudomonadati</taxon>
        <taxon>Pseudomonadota</taxon>
        <taxon>Betaproteobacteria</taxon>
        <taxon>Burkholderiales</taxon>
        <taxon>Alcaligenaceae</taxon>
        <taxon>Bordetella</taxon>
    </lineage>
</organism>
<keyword evidence="2 5" id="KW-0689">Ribosomal protein</keyword>
<dbReference type="InterPro" id="IPR020568">
    <property type="entry name" value="Ribosomal_Su5_D2-typ_SF"/>
</dbReference>
<dbReference type="EMBL" id="CP016440">
    <property type="protein sequence ID" value="ANY14899.1"/>
    <property type="molecule type" value="Genomic_DNA"/>
</dbReference>
<evidence type="ECO:0000313" key="10">
    <source>
        <dbReference type="Proteomes" id="UP000092950"/>
    </source>
</evidence>
<dbReference type="Gene3D" id="3.30.230.10">
    <property type="match status" value="1"/>
</dbReference>
<proteinExistence type="inferred from homology"/>
<dbReference type="InterPro" id="IPR000754">
    <property type="entry name" value="Ribosomal_uS9"/>
</dbReference>
<accession>A0A0J6C946</accession>
<dbReference type="HAMAP" id="MF_00532_B">
    <property type="entry name" value="Ribosomal_uS9_B"/>
    <property type="match status" value="1"/>
</dbReference>
<evidence type="ECO:0000256" key="2">
    <source>
        <dbReference type="ARBA" id="ARBA00022980"/>
    </source>
</evidence>
<sequence>MIGNWNYGTGRRKTSVARVFIKKGTGKIVVNGKPVDEFFARETGRMVVRQPLALTGHLESFDIKVNVIGGGETGQAGAVRHGITRALIDYDATLKPALSQAGFVTRDAREVERKKVGLRKARRRKQFSKR</sequence>
<evidence type="ECO:0000256" key="5">
    <source>
        <dbReference type="HAMAP-Rule" id="MF_00532"/>
    </source>
</evidence>
<dbReference type="EMBL" id="CYTV01000008">
    <property type="protein sequence ID" value="CUI94459.1"/>
    <property type="molecule type" value="Genomic_DNA"/>
</dbReference>
<protein>
    <recommendedName>
        <fullName evidence="4 5">Small ribosomal subunit protein uS9</fullName>
    </recommendedName>
</protein>
<dbReference type="Proteomes" id="UP000092950">
    <property type="component" value="Chromosome"/>
</dbReference>
<dbReference type="GO" id="GO:0003735">
    <property type="term" value="F:structural constituent of ribosome"/>
    <property type="evidence" value="ECO:0007669"/>
    <property type="project" value="InterPro"/>
</dbReference>
<dbReference type="AlphaFoldDB" id="A0A0J6C946"/>
<name>A0A0J6C946_9BORD</name>
<accession>A0A0M7GIC6</accession>
<gene>
    <name evidence="5 8" type="primary">rpsI</name>
    <name evidence="7" type="ORF">BBN53_02710</name>
    <name evidence="8" type="ORF">ERS370011_02981</name>
</gene>
<keyword evidence="3 5" id="KW-0687">Ribonucleoprotein</keyword>
<reference evidence="7 10" key="2">
    <citation type="submission" date="2016-07" db="EMBL/GenBank/DDBJ databases">
        <title>Complete genome sequences of Bordetella pseudohinzii.</title>
        <authorList>
            <person name="Spilker T."/>
            <person name="Darrah R."/>
            <person name="LiPuma J.J."/>
        </authorList>
    </citation>
    <scope>NUCLEOTIDE SEQUENCE [LARGE SCALE GENOMIC DNA]</scope>
    <source>
        <strain evidence="7 10">HI4681</strain>
    </source>
</reference>
<dbReference type="NCBIfam" id="NF001099">
    <property type="entry name" value="PRK00132.1"/>
    <property type="match status" value="1"/>
</dbReference>
<keyword evidence="10" id="KW-1185">Reference proteome</keyword>
<comment type="similarity">
    <text evidence="1 5 6">Belongs to the universal ribosomal protein uS9 family.</text>
</comment>
<dbReference type="SUPFAM" id="SSF54211">
    <property type="entry name" value="Ribosomal protein S5 domain 2-like"/>
    <property type="match status" value="1"/>
</dbReference>
<evidence type="ECO:0000256" key="6">
    <source>
        <dbReference type="RuleBase" id="RU003815"/>
    </source>
</evidence>
<dbReference type="Proteomes" id="UP000053096">
    <property type="component" value="Unassembled WGS sequence"/>
</dbReference>
<dbReference type="PANTHER" id="PTHR21569">
    <property type="entry name" value="RIBOSOMAL PROTEIN S9"/>
    <property type="match status" value="1"/>
</dbReference>
<dbReference type="KEGG" id="bpdz:BBN53_02710"/>
<dbReference type="GO" id="GO:0003723">
    <property type="term" value="F:RNA binding"/>
    <property type="evidence" value="ECO:0007669"/>
    <property type="project" value="TreeGrafter"/>
</dbReference>
<dbReference type="PANTHER" id="PTHR21569:SF1">
    <property type="entry name" value="SMALL RIBOSOMAL SUBUNIT PROTEIN US9M"/>
    <property type="match status" value="1"/>
</dbReference>
<dbReference type="OrthoDB" id="9803965at2"/>
<dbReference type="GO" id="GO:0022627">
    <property type="term" value="C:cytosolic small ribosomal subunit"/>
    <property type="evidence" value="ECO:0007669"/>
    <property type="project" value="TreeGrafter"/>
</dbReference>
<dbReference type="PROSITE" id="PS00360">
    <property type="entry name" value="RIBOSOMAL_S9"/>
    <property type="match status" value="1"/>
</dbReference>
<evidence type="ECO:0000256" key="3">
    <source>
        <dbReference type="ARBA" id="ARBA00023274"/>
    </source>
</evidence>
<evidence type="ECO:0000313" key="9">
    <source>
        <dbReference type="Proteomes" id="UP000053096"/>
    </source>
</evidence>
<evidence type="ECO:0000256" key="4">
    <source>
        <dbReference type="ARBA" id="ARBA00035259"/>
    </source>
</evidence>
<evidence type="ECO:0000313" key="7">
    <source>
        <dbReference type="EMBL" id="ANY14899.1"/>
    </source>
</evidence>
<dbReference type="Pfam" id="PF00380">
    <property type="entry name" value="Ribosomal_S9"/>
    <property type="match status" value="1"/>
</dbReference>
<reference evidence="8 9" key="1">
    <citation type="submission" date="2015-09" db="EMBL/GenBank/DDBJ databases">
        <authorList>
            <person name="Jackson K.R."/>
            <person name="Lunt B.L."/>
            <person name="Fisher J.N.B."/>
            <person name="Gardner A.V."/>
            <person name="Bailey M.E."/>
            <person name="Deus L.M."/>
            <person name="Earl A.S."/>
            <person name="Gibby P.D."/>
            <person name="Hartmann K.A."/>
            <person name="Liu J.E."/>
            <person name="Manci A.M."/>
            <person name="Nielsen D.A."/>
            <person name="Solomon M.B."/>
            <person name="Breakwell D.P."/>
            <person name="Burnett S.H."/>
            <person name="Grose J.H."/>
        </authorList>
    </citation>
    <scope>NUCLEOTIDE SEQUENCE [LARGE SCALE GENOMIC DNA]</scope>
    <source>
        <strain evidence="8 9">2789STDY5608636</strain>
    </source>
</reference>
<evidence type="ECO:0000256" key="1">
    <source>
        <dbReference type="ARBA" id="ARBA00005251"/>
    </source>
</evidence>
<dbReference type="RefSeq" id="WP_012418608.1">
    <property type="nucleotide sequence ID" value="NZ_CAJGUP010000080.1"/>
</dbReference>
<evidence type="ECO:0000313" key="8">
    <source>
        <dbReference type="EMBL" id="CUI94459.1"/>
    </source>
</evidence>
<dbReference type="InterPro" id="IPR023035">
    <property type="entry name" value="Ribosomal_uS9_bac/plastid"/>
</dbReference>
<dbReference type="InterPro" id="IPR014721">
    <property type="entry name" value="Ribsml_uS5_D2-typ_fold_subgr"/>
</dbReference>
<dbReference type="SMR" id="A0A0J6C946"/>
<dbReference type="GO" id="GO:0006412">
    <property type="term" value="P:translation"/>
    <property type="evidence" value="ECO:0007669"/>
    <property type="project" value="UniProtKB-UniRule"/>
</dbReference>
<dbReference type="GeneID" id="92995513"/>